<dbReference type="EMBL" id="CP036269">
    <property type="protein sequence ID" value="QDT40683.1"/>
    <property type="molecule type" value="Genomic_DNA"/>
</dbReference>
<keyword evidence="1" id="KW-0812">Transmembrane</keyword>
<keyword evidence="1" id="KW-1133">Transmembrane helix</keyword>
<proteinExistence type="predicted"/>
<dbReference type="KEGG" id="gaz:Pan241w_07410"/>
<accession>A0A517RA78</accession>
<name>A0A517RA78_9PLAN</name>
<organism evidence="2 3">
    <name type="scientific">Gimesia alba</name>
    <dbReference type="NCBI Taxonomy" id="2527973"/>
    <lineage>
        <taxon>Bacteria</taxon>
        <taxon>Pseudomonadati</taxon>
        <taxon>Planctomycetota</taxon>
        <taxon>Planctomycetia</taxon>
        <taxon>Planctomycetales</taxon>
        <taxon>Planctomycetaceae</taxon>
        <taxon>Gimesia</taxon>
    </lineage>
</organism>
<keyword evidence="1" id="KW-0472">Membrane</keyword>
<feature type="transmembrane region" description="Helical" evidence="1">
    <location>
        <begin position="91"/>
        <end position="111"/>
    </location>
</feature>
<protein>
    <submittedName>
        <fullName evidence="2">Uncharacterized protein</fullName>
    </submittedName>
</protein>
<evidence type="ECO:0000256" key="1">
    <source>
        <dbReference type="SAM" id="Phobius"/>
    </source>
</evidence>
<sequence>MEWSAFLIYLLIAVCCALLVWFGIKVGFRTDSEPESMIREPEATNAADSLPDTARKLHWNFTAALIVVPTLLLVLGISMQTASWRHPVTGTLAGMLVLIWGMAVCSGMLSFPRPTVETIDSSLPDFPVVDLNDAGLTERPPETEELS</sequence>
<keyword evidence="3" id="KW-1185">Reference proteome</keyword>
<evidence type="ECO:0000313" key="3">
    <source>
        <dbReference type="Proteomes" id="UP000317171"/>
    </source>
</evidence>
<reference evidence="2 3" key="1">
    <citation type="submission" date="2019-02" db="EMBL/GenBank/DDBJ databases">
        <title>Deep-cultivation of Planctomycetes and their phenomic and genomic characterization uncovers novel biology.</title>
        <authorList>
            <person name="Wiegand S."/>
            <person name="Jogler M."/>
            <person name="Boedeker C."/>
            <person name="Pinto D."/>
            <person name="Vollmers J."/>
            <person name="Rivas-Marin E."/>
            <person name="Kohn T."/>
            <person name="Peeters S.H."/>
            <person name="Heuer A."/>
            <person name="Rast P."/>
            <person name="Oberbeckmann S."/>
            <person name="Bunk B."/>
            <person name="Jeske O."/>
            <person name="Meyerdierks A."/>
            <person name="Storesund J.E."/>
            <person name="Kallscheuer N."/>
            <person name="Luecker S."/>
            <person name="Lage O.M."/>
            <person name="Pohl T."/>
            <person name="Merkel B.J."/>
            <person name="Hornburger P."/>
            <person name="Mueller R.-W."/>
            <person name="Bruemmer F."/>
            <person name="Labrenz M."/>
            <person name="Spormann A.M."/>
            <person name="Op den Camp H."/>
            <person name="Overmann J."/>
            <person name="Amann R."/>
            <person name="Jetten M.S.M."/>
            <person name="Mascher T."/>
            <person name="Medema M.H."/>
            <person name="Devos D.P."/>
            <person name="Kaster A.-K."/>
            <person name="Ovreas L."/>
            <person name="Rohde M."/>
            <person name="Galperin M.Y."/>
            <person name="Jogler C."/>
        </authorList>
    </citation>
    <scope>NUCLEOTIDE SEQUENCE [LARGE SCALE GENOMIC DNA]</scope>
    <source>
        <strain evidence="2 3">Pan241w</strain>
    </source>
</reference>
<dbReference type="Proteomes" id="UP000317171">
    <property type="component" value="Chromosome"/>
</dbReference>
<dbReference type="RefSeq" id="WP_145211041.1">
    <property type="nucleotide sequence ID" value="NZ_CP036269.1"/>
</dbReference>
<evidence type="ECO:0000313" key="2">
    <source>
        <dbReference type="EMBL" id="QDT40683.1"/>
    </source>
</evidence>
<feature type="transmembrane region" description="Helical" evidence="1">
    <location>
        <begin position="6"/>
        <end position="28"/>
    </location>
</feature>
<dbReference type="OrthoDB" id="269257at2"/>
<feature type="transmembrane region" description="Helical" evidence="1">
    <location>
        <begin position="59"/>
        <end position="79"/>
    </location>
</feature>
<dbReference type="AlphaFoldDB" id="A0A517RA78"/>
<gene>
    <name evidence="2" type="ORF">Pan241w_07410</name>
</gene>